<sequence length="83" mass="9128">MAFTAGLILNAIIFVLAKLFPYTRNQAMMIILIAFGIIAGAAFLNHGDERAQLLQISLGMFAAALVIRIFQTTRESRKKDKAS</sequence>
<dbReference type="EMBL" id="PYAV01000001">
    <property type="protein sequence ID" value="PSL51096.1"/>
    <property type="molecule type" value="Genomic_DNA"/>
</dbReference>
<dbReference type="Proteomes" id="UP000242310">
    <property type="component" value="Unassembled WGS sequence"/>
</dbReference>
<dbReference type="AlphaFoldDB" id="A0A2P8HXY2"/>
<accession>A0A2P8HXY2</accession>
<reference evidence="2 3" key="1">
    <citation type="submission" date="2018-03" db="EMBL/GenBank/DDBJ databases">
        <title>Genomic Encyclopedia of Type Strains, Phase III (KMG-III): the genomes of soil and plant-associated and newly described type strains.</title>
        <authorList>
            <person name="Whitman W."/>
        </authorList>
    </citation>
    <scope>NUCLEOTIDE SEQUENCE [LARGE SCALE GENOMIC DNA]</scope>
    <source>
        <strain evidence="2 3">CGMCC 1.07653</strain>
    </source>
</reference>
<keyword evidence="1" id="KW-0472">Membrane</keyword>
<keyword evidence="1" id="KW-0812">Transmembrane</keyword>
<keyword evidence="3" id="KW-1185">Reference proteome</keyword>
<name>A0A2P8HXY2_9BACI</name>
<feature type="transmembrane region" description="Helical" evidence="1">
    <location>
        <begin position="27"/>
        <end position="44"/>
    </location>
</feature>
<organism evidence="2 3">
    <name type="scientific">Salsuginibacillus halophilus</name>
    <dbReference type="NCBI Taxonomy" id="517424"/>
    <lineage>
        <taxon>Bacteria</taxon>
        <taxon>Bacillati</taxon>
        <taxon>Bacillota</taxon>
        <taxon>Bacilli</taxon>
        <taxon>Bacillales</taxon>
        <taxon>Bacillaceae</taxon>
        <taxon>Salsuginibacillus</taxon>
    </lineage>
</organism>
<keyword evidence="1" id="KW-1133">Transmembrane helix</keyword>
<comment type="caution">
    <text evidence="2">The sequence shown here is derived from an EMBL/GenBank/DDBJ whole genome shotgun (WGS) entry which is preliminary data.</text>
</comment>
<evidence type="ECO:0000313" key="3">
    <source>
        <dbReference type="Proteomes" id="UP000242310"/>
    </source>
</evidence>
<proteinExistence type="predicted"/>
<dbReference type="RefSeq" id="WP_106587186.1">
    <property type="nucleotide sequence ID" value="NZ_PYAV01000001.1"/>
</dbReference>
<gene>
    <name evidence="2" type="ORF">B0H94_1015</name>
</gene>
<protein>
    <submittedName>
        <fullName evidence="2">Uncharacterized protein</fullName>
    </submittedName>
</protein>
<evidence type="ECO:0000256" key="1">
    <source>
        <dbReference type="SAM" id="Phobius"/>
    </source>
</evidence>
<evidence type="ECO:0000313" key="2">
    <source>
        <dbReference type="EMBL" id="PSL51096.1"/>
    </source>
</evidence>
<feature type="transmembrane region" description="Helical" evidence="1">
    <location>
        <begin position="51"/>
        <end position="70"/>
    </location>
</feature>